<proteinExistence type="inferred from homology"/>
<dbReference type="NCBIfam" id="TIGR03993">
    <property type="entry name" value="hydrog_HybE"/>
    <property type="match status" value="1"/>
</dbReference>
<sequence>MSDDIQGFQNSPAAQIKTAFEKIAGDAMQHLTFLHPSMPVYVTNFTLFEGQWTGCVITPWMFSVLIFPGPGQIWPERKVSEKIGLQLPYGTMTFTVGELDGVSQYLTCSLLSPLPHSLTAEEGMRLADDCARMLLSLPVSDPDAPQMAGRREVFLRHAERGHA</sequence>
<protein>
    <submittedName>
        <fullName evidence="2">Hydrogenase 2-specific chaperone</fullName>
    </submittedName>
</protein>
<dbReference type="Proteomes" id="UP000092247">
    <property type="component" value="Unassembled WGS sequence"/>
</dbReference>
<gene>
    <name evidence="2" type="ORF">AYY17_09475</name>
</gene>
<reference evidence="2 3" key="1">
    <citation type="submission" date="2016-06" db="EMBL/GenBank/DDBJ databases">
        <authorList>
            <person name="Kjaerup R.B."/>
            <person name="Dalgaard T.S."/>
            <person name="Juul-Madsen H.R."/>
        </authorList>
    </citation>
    <scope>NUCLEOTIDE SEQUENCE [LARGE SCALE GENOMIC DNA]</scope>
    <source>
        <strain evidence="2 3">GCSL-Mp3</strain>
    </source>
</reference>
<accession>A0A1B8H3X4</accession>
<dbReference type="NCBIfam" id="NF007776">
    <property type="entry name" value="PRK10465.1"/>
    <property type="match status" value="1"/>
</dbReference>
<evidence type="ECO:0000313" key="3">
    <source>
        <dbReference type="Proteomes" id="UP000092247"/>
    </source>
</evidence>
<dbReference type="EMBL" id="LZEX01000042">
    <property type="protein sequence ID" value="OBU03788.1"/>
    <property type="molecule type" value="Genomic_DNA"/>
</dbReference>
<organism evidence="2 3">
    <name type="scientific">Morganella psychrotolerans</name>
    <dbReference type="NCBI Taxonomy" id="368603"/>
    <lineage>
        <taxon>Bacteria</taxon>
        <taxon>Pseudomonadati</taxon>
        <taxon>Pseudomonadota</taxon>
        <taxon>Gammaproteobacteria</taxon>
        <taxon>Enterobacterales</taxon>
        <taxon>Morganellaceae</taxon>
        <taxon>Morganella</taxon>
    </lineage>
</organism>
<comment type="caution">
    <text evidence="2">The sequence shown here is derived from an EMBL/GenBank/DDBJ whole genome shotgun (WGS) entry which is preliminary data.</text>
</comment>
<name>A0A1B8H3X4_9GAMM</name>
<dbReference type="STRING" id="368603.AYY16_10905"/>
<dbReference type="AlphaFoldDB" id="A0A1B8H3X4"/>
<evidence type="ECO:0000256" key="1">
    <source>
        <dbReference type="ARBA" id="ARBA00006532"/>
    </source>
</evidence>
<dbReference type="InterPro" id="IPR038530">
    <property type="entry name" value="NiFe-hyd_HybE_sf"/>
</dbReference>
<dbReference type="InterPro" id="IPR023994">
    <property type="entry name" value="NiFe-hyd_HybE"/>
</dbReference>
<comment type="similarity">
    <text evidence="1">Belongs to the HupJ family.</text>
</comment>
<dbReference type="RefSeq" id="WP_067425316.1">
    <property type="nucleotide sequence ID" value="NZ_LZEX01000042.1"/>
</dbReference>
<evidence type="ECO:0000313" key="2">
    <source>
        <dbReference type="EMBL" id="OBU03788.1"/>
    </source>
</evidence>
<dbReference type="Pfam" id="PF11939">
    <property type="entry name" value="NiFe-hyd_HybE"/>
    <property type="match status" value="1"/>
</dbReference>
<dbReference type="Gene3D" id="3.30.1460.40">
    <property type="entry name" value="[NiFe]-hydrogenase assembly chaperone, HybE"/>
    <property type="match status" value="1"/>
</dbReference>